<dbReference type="OrthoDB" id="2150324at2759"/>
<feature type="non-terminal residue" evidence="2">
    <location>
        <position position="1"/>
    </location>
</feature>
<feature type="compositionally biased region" description="Polar residues" evidence="1">
    <location>
        <begin position="67"/>
        <end position="80"/>
    </location>
</feature>
<dbReference type="EMBL" id="OC908660">
    <property type="protein sequence ID" value="CAD7650833.1"/>
    <property type="molecule type" value="Genomic_DNA"/>
</dbReference>
<dbReference type="Proteomes" id="UP000759131">
    <property type="component" value="Unassembled WGS sequence"/>
</dbReference>
<dbReference type="EMBL" id="CAJPIZ010054085">
    <property type="protein sequence ID" value="CAG2123106.1"/>
    <property type="molecule type" value="Genomic_DNA"/>
</dbReference>
<feature type="compositionally biased region" description="Basic and acidic residues" evidence="1">
    <location>
        <begin position="93"/>
        <end position="106"/>
    </location>
</feature>
<feature type="compositionally biased region" description="Acidic residues" evidence="1">
    <location>
        <begin position="107"/>
        <end position="139"/>
    </location>
</feature>
<keyword evidence="3" id="KW-1185">Reference proteome</keyword>
<dbReference type="AlphaFoldDB" id="A0A7R9LZZ6"/>
<accession>A0A7R9LZZ6</accession>
<proteinExistence type="predicted"/>
<evidence type="ECO:0000256" key="1">
    <source>
        <dbReference type="SAM" id="MobiDB-lite"/>
    </source>
</evidence>
<name>A0A7R9LZZ6_9ACAR</name>
<sequence length="139" mass="15720">QALADPTEYENLFPNFEDSLKAQTFLDKKREANGFEKASNFPNISYNHERNPIEEMKAEASGVEYNPHNNMSRNSMSASKESADFEEALSSLPKERDGKAEPKDNSLEDLDEDLDNLDLEDDNIDVSDVNLDEDLISDD</sequence>
<gene>
    <name evidence="2" type="ORF">OSB1V03_LOCUS23051</name>
</gene>
<organism evidence="2">
    <name type="scientific">Medioppia subpectinata</name>
    <dbReference type="NCBI Taxonomy" id="1979941"/>
    <lineage>
        <taxon>Eukaryota</taxon>
        <taxon>Metazoa</taxon>
        <taxon>Ecdysozoa</taxon>
        <taxon>Arthropoda</taxon>
        <taxon>Chelicerata</taxon>
        <taxon>Arachnida</taxon>
        <taxon>Acari</taxon>
        <taxon>Acariformes</taxon>
        <taxon>Sarcoptiformes</taxon>
        <taxon>Oribatida</taxon>
        <taxon>Brachypylina</taxon>
        <taxon>Oppioidea</taxon>
        <taxon>Oppiidae</taxon>
        <taxon>Medioppia</taxon>
    </lineage>
</organism>
<protein>
    <submittedName>
        <fullName evidence="2">Uncharacterized protein</fullName>
    </submittedName>
</protein>
<evidence type="ECO:0000313" key="3">
    <source>
        <dbReference type="Proteomes" id="UP000759131"/>
    </source>
</evidence>
<feature type="region of interest" description="Disordered" evidence="1">
    <location>
        <begin position="62"/>
        <end position="139"/>
    </location>
</feature>
<evidence type="ECO:0000313" key="2">
    <source>
        <dbReference type="EMBL" id="CAD7650833.1"/>
    </source>
</evidence>
<reference evidence="2" key="1">
    <citation type="submission" date="2020-11" db="EMBL/GenBank/DDBJ databases">
        <authorList>
            <person name="Tran Van P."/>
        </authorList>
    </citation>
    <scope>NUCLEOTIDE SEQUENCE</scope>
</reference>